<accession>A0A9D1EWW2</accession>
<evidence type="ECO:0000313" key="2">
    <source>
        <dbReference type="Proteomes" id="UP000823928"/>
    </source>
</evidence>
<dbReference type="InterPro" id="IPR013078">
    <property type="entry name" value="His_Pase_superF_clade-1"/>
</dbReference>
<dbReference type="SMART" id="SM00855">
    <property type="entry name" value="PGAM"/>
    <property type="match status" value="1"/>
</dbReference>
<reference evidence="1" key="2">
    <citation type="journal article" date="2021" name="PeerJ">
        <title>Extensive microbial diversity within the chicken gut microbiome revealed by metagenomics and culture.</title>
        <authorList>
            <person name="Gilroy R."/>
            <person name="Ravi A."/>
            <person name="Getino M."/>
            <person name="Pursley I."/>
            <person name="Horton D.L."/>
            <person name="Alikhan N.F."/>
            <person name="Baker D."/>
            <person name="Gharbi K."/>
            <person name="Hall N."/>
            <person name="Watson M."/>
            <person name="Adriaenssens E.M."/>
            <person name="Foster-Nyarko E."/>
            <person name="Jarju S."/>
            <person name="Secka A."/>
            <person name="Antonio M."/>
            <person name="Oren A."/>
            <person name="Chaudhuri R.R."/>
            <person name="La Ragione R."/>
            <person name="Hildebrand F."/>
            <person name="Pallen M.J."/>
        </authorList>
    </citation>
    <scope>NUCLEOTIDE SEQUENCE</scope>
    <source>
        <strain evidence="1">6276</strain>
    </source>
</reference>
<dbReference type="Gene3D" id="3.40.50.1240">
    <property type="entry name" value="Phosphoglycerate mutase-like"/>
    <property type="match status" value="1"/>
</dbReference>
<dbReference type="PANTHER" id="PTHR48100">
    <property type="entry name" value="BROAD-SPECIFICITY PHOSPHATASE YOR283W-RELATED"/>
    <property type="match status" value="1"/>
</dbReference>
<comment type="caution">
    <text evidence="1">The sequence shown here is derived from an EMBL/GenBank/DDBJ whole genome shotgun (WGS) entry which is preliminary data.</text>
</comment>
<sequence length="207" mass="23927">MYFSRKCKITYICHGATIYSDEFRFSDVDNYPPITENGYEEMQRICDYLKKRGVKNDKIYSSPATRCLQSAKMVAKIYKKDFDIIENLKPRRCGSFNGKTFEQVEIESPELLQRLISEPEKRTPEDAESVSEFILRVGKEINNIVEKNEGNRILIVTHPDVIKAAICDALDIPHSSLQHIYIKTGSATQISYYESWKSLVYSDYTPL</sequence>
<dbReference type="Pfam" id="PF00300">
    <property type="entry name" value="His_Phos_1"/>
    <property type="match status" value="1"/>
</dbReference>
<dbReference type="GO" id="GO:0016791">
    <property type="term" value="F:phosphatase activity"/>
    <property type="evidence" value="ECO:0007669"/>
    <property type="project" value="TreeGrafter"/>
</dbReference>
<protein>
    <submittedName>
        <fullName evidence="1">Histidine phosphatase family protein</fullName>
    </submittedName>
</protein>
<dbReference type="SUPFAM" id="SSF53254">
    <property type="entry name" value="Phosphoglycerate mutase-like"/>
    <property type="match status" value="1"/>
</dbReference>
<dbReference type="AlphaFoldDB" id="A0A9D1EWW2"/>
<dbReference type="CDD" id="cd07067">
    <property type="entry name" value="HP_PGM_like"/>
    <property type="match status" value="1"/>
</dbReference>
<evidence type="ECO:0000313" key="1">
    <source>
        <dbReference type="EMBL" id="HIS35333.1"/>
    </source>
</evidence>
<dbReference type="Proteomes" id="UP000823928">
    <property type="component" value="Unassembled WGS sequence"/>
</dbReference>
<dbReference type="EMBL" id="DVIU01000036">
    <property type="protein sequence ID" value="HIS35333.1"/>
    <property type="molecule type" value="Genomic_DNA"/>
</dbReference>
<name>A0A9D1EWW2_9BACT</name>
<dbReference type="InterPro" id="IPR050275">
    <property type="entry name" value="PGM_Phosphatase"/>
</dbReference>
<proteinExistence type="predicted"/>
<organism evidence="1 2">
    <name type="scientific">Candidatus Scatousia excrementigallinarum</name>
    <dbReference type="NCBI Taxonomy" id="2840935"/>
    <lineage>
        <taxon>Bacteria</taxon>
        <taxon>Candidatus Scatousia</taxon>
    </lineage>
</organism>
<reference evidence="1" key="1">
    <citation type="submission" date="2020-10" db="EMBL/GenBank/DDBJ databases">
        <authorList>
            <person name="Gilroy R."/>
        </authorList>
    </citation>
    <scope>NUCLEOTIDE SEQUENCE</scope>
    <source>
        <strain evidence="1">6276</strain>
    </source>
</reference>
<gene>
    <name evidence="1" type="ORF">IAC10_01695</name>
</gene>
<dbReference type="InterPro" id="IPR029033">
    <property type="entry name" value="His_PPase_superfam"/>
</dbReference>